<feature type="domain" description="Major facilitator superfamily (MFS) profile" evidence="6">
    <location>
        <begin position="12"/>
        <end position="403"/>
    </location>
</feature>
<feature type="transmembrane region" description="Helical" evidence="5">
    <location>
        <begin position="314"/>
        <end position="339"/>
    </location>
</feature>
<feature type="transmembrane region" description="Helical" evidence="5">
    <location>
        <begin position="7"/>
        <end position="25"/>
    </location>
</feature>
<dbReference type="SUPFAM" id="SSF103473">
    <property type="entry name" value="MFS general substrate transporter"/>
    <property type="match status" value="1"/>
</dbReference>
<keyword evidence="8" id="KW-1185">Reference proteome</keyword>
<evidence type="ECO:0000256" key="5">
    <source>
        <dbReference type="SAM" id="Phobius"/>
    </source>
</evidence>
<dbReference type="CDD" id="cd17319">
    <property type="entry name" value="MFS_ExuT_GudP_like"/>
    <property type="match status" value="1"/>
</dbReference>
<dbReference type="Pfam" id="PF07690">
    <property type="entry name" value="MFS_1"/>
    <property type="match status" value="1"/>
</dbReference>
<dbReference type="KEGG" id="aba:Acid345_0243"/>
<dbReference type="EMBL" id="CP000360">
    <property type="protein sequence ID" value="ABF39248.1"/>
    <property type="molecule type" value="Genomic_DNA"/>
</dbReference>
<dbReference type="InterPro" id="IPR020846">
    <property type="entry name" value="MFS_dom"/>
</dbReference>
<keyword evidence="2 5" id="KW-0812">Transmembrane</keyword>
<evidence type="ECO:0000313" key="8">
    <source>
        <dbReference type="Proteomes" id="UP000002432"/>
    </source>
</evidence>
<dbReference type="PANTHER" id="PTHR11662">
    <property type="entry name" value="SOLUTE CARRIER FAMILY 17"/>
    <property type="match status" value="1"/>
</dbReference>
<feature type="transmembrane region" description="Helical" evidence="5">
    <location>
        <begin position="256"/>
        <end position="278"/>
    </location>
</feature>
<dbReference type="STRING" id="204669.Acid345_0243"/>
<evidence type="ECO:0000256" key="4">
    <source>
        <dbReference type="ARBA" id="ARBA00023136"/>
    </source>
</evidence>
<dbReference type="GO" id="GO:0022857">
    <property type="term" value="F:transmembrane transporter activity"/>
    <property type="evidence" value="ECO:0007669"/>
    <property type="project" value="InterPro"/>
</dbReference>
<evidence type="ECO:0000256" key="3">
    <source>
        <dbReference type="ARBA" id="ARBA00022989"/>
    </source>
</evidence>
<keyword evidence="3 5" id="KW-1133">Transmembrane helix</keyword>
<dbReference type="GO" id="GO:0016020">
    <property type="term" value="C:membrane"/>
    <property type="evidence" value="ECO:0007669"/>
    <property type="project" value="UniProtKB-SubCell"/>
</dbReference>
<feature type="transmembrane region" description="Helical" evidence="5">
    <location>
        <begin position="290"/>
        <end position="308"/>
    </location>
</feature>
<proteinExistence type="predicted"/>
<dbReference type="RefSeq" id="WP_011521050.1">
    <property type="nucleotide sequence ID" value="NC_008009.1"/>
</dbReference>
<keyword evidence="4 5" id="KW-0472">Membrane</keyword>
<dbReference type="AlphaFoldDB" id="Q1IV52"/>
<dbReference type="EnsemblBacteria" id="ABF39248">
    <property type="protein sequence ID" value="ABF39248"/>
    <property type="gene ID" value="Acid345_0243"/>
</dbReference>
<dbReference type="Proteomes" id="UP000002432">
    <property type="component" value="Chromosome"/>
</dbReference>
<evidence type="ECO:0000259" key="6">
    <source>
        <dbReference type="PROSITE" id="PS50850"/>
    </source>
</evidence>
<feature type="transmembrane region" description="Helical" evidence="5">
    <location>
        <begin position="45"/>
        <end position="70"/>
    </location>
</feature>
<dbReference type="Gene3D" id="1.20.1250.20">
    <property type="entry name" value="MFS general substrate transporter like domains"/>
    <property type="match status" value="2"/>
</dbReference>
<dbReference type="OrthoDB" id="6360at2"/>
<feature type="transmembrane region" description="Helical" evidence="5">
    <location>
        <begin position="77"/>
        <end position="95"/>
    </location>
</feature>
<dbReference type="PROSITE" id="PS50850">
    <property type="entry name" value="MFS"/>
    <property type="match status" value="1"/>
</dbReference>
<dbReference type="InterPro" id="IPR036259">
    <property type="entry name" value="MFS_trans_sf"/>
</dbReference>
<feature type="transmembrane region" description="Helical" evidence="5">
    <location>
        <begin position="379"/>
        <end position="400"/>
    </location>
</feature>
<protein>
    <submittedName>
        <fullName evidence="7">Major facilitator superfamily (MFS) transporter</fullName>
    </submittedName>
</protein>
<dbReference type="HOGENOM" id="CLU_001265_5_1_0"/>
<feature type="transmembrane region" description="Helical" evidence="5">
    <location>
        <begin position="215"/>
        <end position="236"/>
    </location>
</feature>
<name>Q1IV52_KORVE</name>
<evidence type="ECO:0000256" key="1">
    <source>
        <dbReference type="ARBA" id="ARBA00004141"/>
    </source>
</evidence>
<sequence>MPDRPHPHRWSIAILLGVGVLVNYFDRVNLSIAHDQITREFGLTTVGFGYLLSAYSFTYALCQIPAGAILDRFGVRLVGRVSTVLWSIASFASAFSNGARQFFATRLLLGVGEAPTFPGNAKAVSKWFPENERGLATACFDCAAKFSSAIGVPIMGLLLVRVGWRGTFLATGIASFAYFLLFTMVYRDPEEEAPTVLESPVLETGILDLLGDKKVAGLAIGSAAYNYCFYLLLAWLPAYLSTSMHLNLLQSAWYTSIPWVVATATDLLVGGWLVDALIRRGFDASRVRQSILIGGTSLGVAIFAAGSATTPGQAIFWISVSIGGLAAAAPVGWSVPGLIAPPGSVGRVGGIMNFASQLAAISAPIVTGYVVAYTHSFEAAFWLAAIFLTIGIAAYALLLGRIERVESQNL</sequence>
<dbReference type="InterPro" id="IPR050382">
    <property type="entry name" value="MFS_Na/Anion_cotransporter"/>
</dbReference>
<feature type="transmembrane region" description="Helical" evidence="5">
    <location>
        <begin position="162"/>
        <end position="181"/>
    </location>
</feature>
<reference evidence="7 8" key="1">
    <citation type="journal article" date="2009" name="Appl. Environ. Microbiol.">
        <title>Three genomes from the phylum Acidobacteria provide insight into the lifestyles of these microorganisms in soils.</title>
        <authorList>
            <person name="Ward N.L."/>
            <person name="Challacombe J.F."/>
            <person name="Janssen P.H."/>
            <person name="Henrissat B."/>
            <person name="Coutinho P.M."/>
            <person name="Wu M."/>
            <person name="Xie G."/>
            <person name="Haft D.H."/>
            <person name="Sait M."/>
            <person name="Badger J."/>
            <person name="Barabote R.D."/>
            <person name="Bradley B."/>
            <person name="Brettin T.S."/>
            <person name="Brinkac L.M."/>
            <person name="Bruce D."/>
            <person name="Creasy T."/>
            <person name="Daugherty S.C."/>
            <person name="Davidsen T.M."/>
            <person name="DeBoy R.T."/>
            <person name="Detter J.C."/>
            <person name="Dodson R.J."/>
            <person name="Durkin A.S."/>
            <person name="Ganapathy A."/>
            <person name="Gwinn-Giglio M."/>
            <person name="Han C.S."/>
            <person name="Khouri H."/>
            <person name="Kiss H."/>
            <person name="Kothari S.P."/>
            <person name="Madupu R."/>
            <person name="Nelson K.E."/>
            <person name="Nelson W.C."/>
            <person name="Paulsen I."/>
            <person name="Penn K."/>
            <person name="Ren Q."/>
            <person name="Rosovitz M.J."/>
            <person name="Selengut J.D."/>
            <person name="Shrivastava S."/>
            <person name="Sullivan S.A."/>
            <person name="Tapia R."/>
            <person name="Thompson L.S."/>
            <person name="Watkins K.L."/>
            <person name="Yang Q."/>
            <person name="Yu C."/>
            <person name="Zafar N."/>
            <person name="Zhou L."/>
            <person name="Kuske C.R."/>
        </authorList>
    </citation>
    <scope>NUCLEOTIDE SEQUENCE [LARGE SCALE GENOMIC DNA]</scope>
    <source>
        <strain evidence="7 8">Ellin345</strain>
    </source>
</reference>
<evidence type="ECO:0000313" key="7">
    <source>
        <dbReference type="EMBL" id="ABF39248.1"/>
    </source>
</evidence>
<gene>
    <name evidence="7" type="ordered locus">Acid345_0243</name>
</gene>
<dbReference type="PANTHER" id="PTHR11662:SF399">
    <property type="entry name" value="FI19708P1-RELATED"/>
    <property type="match status" value="1"/>
</dbReference>
<comment type="subcellular location">
    <subcellularLocation>
        <location evidence="1">Membrane</location>
        <topology evidence="1">Multi-pass membrane protein</topology>
    </subcellularLocation>
</comment>
<feature type="transmembrane region" description="Helical" evidence="5">
    <location>
        <begin position="351"/>
        <end position="373"/>
    </location>
</feature>
<organism evidence="7 8">
    <name type="scientific">Koribacter versatilis (strain Ellin345)</name>
    <dbReference type="NCBI Taxonomy" id="204669"/>
    <lineage>
        <taxon>Bacteria</taxon>
        <taxon>Pseudomonadati</taxon>
        <taxon>Acidobacteriota</taxon>
        <taxon>Terriglobia</taxon>
        <taxon>Terriglobales</taxon>
        <taxon>Candidatus Korobacteraceae</taxon>
        <taxon>Candidatus Korobacter</taxon>
    </lineage>
</organism>
<dbReference type="eggNOG" id="COG2271">
    <property type="taxonomic scope" value="Bacteria"/>
</dbReference>
<evidence type="ECO:0000256" key="2">
    <source>
        <dbReference type="ARBA" id="ARBA00022692"/>
    </source>
</evidence>
<dbReference type="InterPro" id="IPR011701">
    <property type="entry name" value="MFS"/>
</dbReference>
<accession>Q1IV52</accession>